<evidence type="ECO:0000256" key="4">
    <source>
        <dbReference type="ARBA" id="ARBA00023212"/>
    </source>
</evidence>
<evidence type="ECO:0000259" key="7">
    <source>
        <dbReference type="Pfam" id="PF04130"/>
    </source>
</evidence>
<evidence type="ECO:0000256" key="3">
    <source>
        <dbReference type="ARBA" id="ARBA00022701"/>
    </source>
</evidence>
<evidence type="ECO:0000256" key="1">
    <source>
        <dbReference type="ARBA" id="ARBA00010337"/>
    </source>
</evidence>
<dbReference type="Gene3D" id="1.20.120.1900">
    <property type="entry name" value="Gamma-tubulin complex, C-terminal domain"/>
    <property type="match status" value="1"/>
</dbReference>
<comment type="similarity">
    <text evidence="1 5">Belongs to the TUBGCP family.</text>
</comment>
<protein>
    <recommendedName>
        <fullName evidence="5">Gamma-tubulin complex component</fullName>
    </recommendedName>
</protein>
<dbReference type="PANTHER" id="PTHR19302">
    <property type="entry name" value="GAMMA TUBULIN COMPLEX PROTEIN"/>
    <property type="match status" value="1"/>
</dbReference>
<dbReference type="Pfam" id="PF17681">
    <property type="entry name" value="GCP_N_terminal"/>
    <property type="match status" value="1"/>
</dbReference>
<sequence length="946" mass="104857">MPQPAVDASVAAKKKRVEDLVWRLGEIVSAARGGHDLSAKLHTSAVNVLFGKPTALQGRWEKEAAVARQFISQDNPRAEEFQQRCDELKSAGVPKLDEFLIVMQNILKSPEGPRRWLSDHRNPIYGQLGINSPFKSGADYWREGSAEPNGNSGDSAVTKASLPPVGDLFDFEAARAAAKAEAASEDNPLPPMPAWLQERTYLTGEFLMQSAEAPCVDVEDAQPLNTYPRAVQEHILIDDLLNAFMGLDGKYARARRVNQPDGAHIKYTLEARADPSLQELATRMLPICDSVVIMERWAEVAMGYARGRVSHAMAGAMRVLLQDWHLMVTQLEHQMYTGHLTLQAMWYYVQPPLASLSLAASVASEAAARKLRGASLLNLLHSRYAAVAGDTAARGLLGKLLQAGCAPYFKMLERWLCEGVLDDPFGEFMVQVNPDIRRDSINGRGRSAFWHDRYTLRRAAPNGKGAPATADEYAGNSRLREKCATPLDVPTFLDSLKDTILTTGKHWNAIKECNQPIVRPLPPDVHMEYSADSGYAQHIQAAVGAASSALLDTVTRAGLRQTLAALKSYFLLARGDLFTVFVDIAEAELAKNAADVILTRLQSLLELAVRSSSAGGDTCAEKLTVYLEPQSLLALLQHVLSASTSPAPPSKRVAPKSTLAEKSALKQRGGRECFMMSMKVEWPVSVVVSQASLEIYQAQFRHLFELELCERSLQNIWRIYQSTRPLFRKPEKTLMTAYGLCQQMMHVFHQFRLYVTFEVMEPAWIGMQTSLDKAHTLDGALAAHDDFLRRVMKGTLLSRKVKVLRSLLDLKNVVHSFSDSAVRLQQHLDKIESPTTDLVTGQALSDRERRLLHAEEIAAAAQAYVATDGFKSKVDEVQDAFLKKFKEFHEGLEDTHRNAVGSMGETREELDGLLNLIARLDYNNFLSGEPDYHALLKNPLISSYGK</sequence>
<reference evidence="9 10" key="1">
    <citation type="journal article" date="2024" name="Nat. Commun.">
        <title>Phylogenomics reveals the evolutionary origins of lichenization in chlorophyte algae.</title>
        <authorList>
            <person name="Puginier C."/>
            <person name="Libourel C."/>
            <person name="Otte J."/>
            <person name="Skaloud P."/>
            <person name="Haon M."/>
            <person name="Grisel S."/>
            <person name="Petersen M."/>
            <person name="Berrin J.G."/>
            <person name="Delaux P.M."/>
            <person name="Dal Grande F."/>
            <person name="Keller J."/>
        </authorList>
    </citation>
    <scope>NUCLEOTIDE SEQUENCE [LARGE SCALE GENOMIC DNA]</scope>
    <source>
        <strain evidence="9 10">SAG 216-7</strain>
    </source>
</reference>
<dbReference type="EMBL" id="JALJOT010000005">
    <property type="protein sequence ID" value="KAK9914954.1"/>
    <property type="molecule type" value="Genomic_DNA"/>
</dbReference>
<feature type="domain" description="Gamma tubulin complex component C-terminal" evidence="7">
    <location>
        <begin position="559"/>
        <end position="925"/>
    </location>
</feature>
<dbReference type="InterPro" id="IPR007259">
    <property type="entry name" value="GCP"/>
</dbReference>
<keyword evidence="2 5" id="KW-0963">Cytoplasm</keyword>
<accession>A0ABR2YTW2</accession>
<gene>
    <name evidence="9" type="ORF">WJX75_002855</name>
</gene>
<name>A0ABR2YTW2_9CHLO</name>
<keyword evidence="4 5" id="KW-0206">Cytoskeleton</keyword>
<dbReference type="InterPro" id="IPR042241">
    <property type="entry name" value="GCP_C_sf"/>
</dbReference>
<evidence type="ECO:0000256" key="2">
    <source>
        <dbReference type="ARBA" id="ARBA00022490"/>
    </source>
</evidence>
<feature type="region of interest" description="Disordered" evidence="6">
    <location>
        <begin position="139"/>
        <end position="159"/>
    </location>
</feature>
<evidence type="ECO:0000259" key="8">
    <source>
        <dbReference type="Pfam" id="PF17681"/>
    </source>
</evidence>
<evidence type="ECO:0000313" key="9">
    <source>
        <dbReference type="EMBL" id="KAK9914954.1"/>
    </source>
</evidence>
<feature type="domain" description="Gamma tubulin complex component protein N-terminal" evidence="8">
    <location>
        <begin position="237"/>
        <end position="554"/>
    </location>
</feature>
<comment type="subcellular location">
    <subcellularLocation>
        <location evidence="5">Cytoplasm</location>
        <location evidence="5">Cytoskeleton</location>
        <location evidence="5">Microtubule organizing center</location>
    </subcellularLocation>
</comment>
<dbReference type="Pfam" id="PF04130">
    <property type="entry name" value="GCP_C_terminal"/>
    <property type="match status" value="1"/>
</dbReference>
<comment type="function">
    <text evidence="5">Component of the gamma-tubulin ring complex (gTuRC) which mediates microtubule nucleation.</text>
</comment>
<dbReference type="PANTHER" id="PTHR19302:SF13">
    <property type="entry name" value="GAMMA-TUBULIN COMPLEX COMPONENT 2"/>
    <property type="match status" value="1"/>
</dbReference>
<keyword evidence="3 5" id="KW-0493">Microtubule</keyword>
<dbReference type="InterPro" id="IPR041470">
    <property type="entry name" value="GCP_N"/>
</dbReference>
<comment type="caution">
    <text evidence="9">The sequence shown here is derived from an EMBL/GenBank/DDBJ whole genome shotgun (WGS) entry which is preliminary data.</text>
</comment>
<dbReference type="Proteomes" id="UP001491310">
    <property type="component" value="Unassembled WGS sequence"/>
</dbReference>
<evidence type="ECO:0000256" key="5">
    <source>
        <dbReference type="RuleBase" id="RU363050"/>
    </source>
</evidence>
<proteinExistence type="inferred from homology"/>
<dbReference type="InterPro" id="IPR040457">
    <property type="entry name" value="GCP_C"/>
</dbReference>
<evidence type="ECO:0000313" key="10">
    <source>
        <dbReference type="Proteomes" id="UP001491310"/>
    </source>
</evidence>
<evidence type="ECO:0000256" key="6">
    <source>
        <dbReference type="SAM" id="MobiDB-lite"/>
    </source>
</evidence>
<keyword evidence="10" id="KW-1185">Reference proteome</keyword>
<organism evidence="9 10">
    <name type="scientific">Coccomyxa subellipsoidea</name>
    <dbReference type="NCBI Taxonomy" id="248742"/>
    <lineage>
        <taxon>Eukaryota</taxon>
        <taxon>Viridiplantae</taxon>
        <taxon>Chlorophyta</taxon>
        <taxon>core chlorophytes</taxon>
        <taxon>Trebouxiophyceae</taxon>
        <taxon>Trebouxiophyceae incertae sedis</taxon>
        <taxon>Coccomyxaceae</taxon>
        <taxon>Coccomyxa</taxon>
    </lineage>
</organism>